<dbReference type="InterPro" id="IPR005625">
    <property type="entry name" value="PepSY-ass_TM"/>
</dbReference>
<evidence type="ECO:0000256" key="1">
    <source>
        <dbReference type="SAM" id="Phobius"/>
    </source>
</evidence>
<accession>A0A9X1T7Y4</accession>
<dbReference type="PANTHER" id="PTHR34219:SF3">
    <property type="entry name" value="BLL7967 PROTEIN"/>
    <property type="match status" value="1"/>
</dbReference>
<feature type="transmembrane region" description="Helical" evidence="1">
    <location>
        <begin position="341"/>
        <end position="363"/>
    </location>
</feature>
<keyword evidence="1" id="KW-0812">Transmembrane</keyword>
<dbReference type="PANTHER" id="PTHR34219">
    <property type="entry name" value="IRON-REGULATED INNER MEMBRANE PROTEIN-RELATED"/>
    <property type="match status" value="1"/>
</dbReference>
<feature type="transmembrane region" description="Helical" evidence="1">
    <location>
        <begin position="12"/>
        <end position="36"/>
    </location>
</feature>
<comment type="caution">
    <text evidence="2">The sequence shown here is derived from an EMBL/GenBank/DDBJ whole genome shotgun (WGS) entry which is preliminary data.</text>
</comment>
<gene>
    <name evidence="2" type="ORF">LXM24_01835</name>
</gene>
<evidence type="ECO:0000313" key="2">
    <source>
        <dbReference type="EMBL" id="MCF0038808.1"/>
    </source>
</evidence>
<keyword evidence="1" id="KW-0472">Membrane</keyword>
<reference evidence="2" key="1">
    <citation type="submission" date="2021-12" db="EMBL/GenBank/DDBJ databases">
        <title>Novel species in genus Dyadobacter.</title>
        <authorList>
            <person name="Ma C."/>
        </authorList>
    </citation>
    <scope>NUCLEOTIDE SEQUENCE</scope>
    <source>
        <strain evidence="2">CY399</strain>
    </source>
</reference>
<feature type="transmembrane region" description="Helical" evidence="1">
    <location>
        <begin position="187"/>
        <end position="215"/>
    </location>
</feature>
<keyword evidence="3" id="KW-1185">Reference proteome</keyword>
<dbReference type="Pfam" id="PF03929">
    <property type="entry name" value="PepSY_TM"/>
    <property type="match status" value="1"/>
</dbReference>
<proteinExistence type="predicted"/>
<protein>
    <submittedName>
        <fullName evidence="2">PepSY domain-containing protein</fullName>
    </submittedName>
</protein>
<name>A0A9X1T7Y4_9BACT</name>
<dbReference type="RefSeq" id="WP_234611315.1">
    <property type="nucleotide sequence ID" value="NZ_CP098806.1"/>
</dbReference>
<keyword evidence="1" id="KW-1133">Transmembrane helix</keyword>
<dbReference type="EMBL" id="JAJTTA010000001">
    <property type="protein sequence ID" value="MCF0038808.1"/>
    <property type="molecule type" value="Genomic_DNA"/>
</dbReference>
<dbReference type="Proteomes" id="UP001139700">
    <property type="component" value="Unassembled WGS sequence"/>
</dbReference>
<sequence length="390" mass="44276">MKKALKKLASQLHLWLGISSGLVVFIVALTGCLLVFEDELEPVIDRQFHIVEAHQGEQRLPLDQLQTRVSETYPGKKLVRITIEKEPERTIVFGLKNGKKEKDILSVAVNPYTGNIAEARVEQDAFFSVVLRLHRYLCLEETGKIITGISCVMFLIIMTTGLIMWWPNRKNRKQRFTVKWNARFKRLNWDLHAIFGFYVLPFIFLIAITGLVWSYKWVNNIIFMTFDGKPQQKREAPANVQPVSNQDNTLFQKIYAETNQQLPNPGKILITLGESDSLSVTVSKTNDNAAISNIVDFLYFDKNNGQLIKKRLYADETKGMKVRRLIYPIHTGSLLGLPTKIIAFLTALVAATLPVTGIVIWLGKKNKSKKEIKPNVSGSIRTKRKPIIAG</sequence>
<organism evidence="2 3">
    <name type="scientific">Dyadobacter fanqingshengii</name>
    <dbReference type="NCBI Taxonomy" id="2906443"/>
    <lineage>
        <taxon>Bacteria</taxon>
        <taxon>Pseudomonadati</taxon>
        <taxon>Bacteroidota</taxon>
        <taxon>Cytophagia</taxon>
        <taxon>Cytophagales</taxon>
        <taxon>Spirosomataceae</taxon>
        <taxon>Dyadobacter</taxon>
    </lineage>
</organism>
<dbReference type="AlphaFoldDB" id="A0A9X1T7Y4"/>
<evidence type="ECO:0000313" key="3">
    <source>
        <dbReference type="Proteomes" id="UP001139700"/>
    </source>
</evidence>
<feature type="transmembrane region" description="Helical" evidence="1">
    <location>
        <begin position="145"/>
        <end position="166"/>
    </location>
</feature>
<dbReference type="PROSITE" id="PS51257">
    <property type="entry name" value="PROKAR_LIPOPROTEIN"/>
    <property type="match status" value="1"/>
</dbReference>